<evidence type="ECO:0000313" key="6">
    <source>
        <dbReference type="EMBL" id="QDS92867.1"/>
    </source>
</evidence>
<keyword evidence="1" id="KW-0645">Protease</keyword>
<dbReference type="Proteomes" id="UP000320672">
    <property type="component" value="Chromosome"/>
</dbReference>
<evidence type="ECO:0000259" key="5">
    <source>
        <dbReference type="Pfam" id="PF00930"/>
    </source>
</evidence>
<feature type="signal peptide" evidence="3">
    <location>
        <begin position="1"/>
        <end position="24"/>
    </location>
</feature>
<dbReference type="InterPro" id="IPR050278">
    <property type="entry name" value="Serine_Prot_S9B/DPPIV"/>
</dbReference>
<dbReference type="EMBL" id="CP036262">
    <property type="protein sequence ID" value="QDS92867.1"/>
    <property type="molecule type" value="Genomic_DNA"/>
</dbReference>
<dbReference type="GO" id="GO:0006508">
    <property type="term" value="P:proteolysis"/>
    <property type="evidence" value="ECO:0007669"/>
    <property type="project" value="UniProtKB-KW"/>
</dbReference>
<gene>
    <name evidence="6" type="primary">ptpA_1</name>
    <name evidence="6" type="ORF">FF011L_16210</name>
</gene>
<name>A0A517MDK8_9BACT</name>
<dbReference type="PANTHER" id="PTHR11731">
    <property type="entry name" value="PROTEASE FAMILY S9B,C DIPEPTIDYL-PEPTIDASE IV-RELATED"/>
    <property type="match status" value="1"/>
</dbReference>
<dbReference type="GO" id="GO:0008239">
    <property type="term" value="F:dipeptidyl-peptidase activity"/>
    <property type="evidence" value="ECO:0007669"/>
    <property type="project" value="TreeGrafter"/>
</dbReference>
<dbReference type="InterPro" id="IPR001375">
    <property type="entry name" value="Peptidase_S9_cat"/>
</dbReference>
<dbReference type="SUPFAM" id="SSF82171">
    <property type="entry name" value="DPP6 N-terminal domain-like"/>
    <property type="match status" value="1"/>
</dbReference>
<evidence type="ECO:0000256" key="3">
    <source>
        <dbReference type="SAM" id="SignalP"/>
    </source>
</evidence>
<dbReference type="RefSeq" id="WP_145351055.1">
    <property type="nucleotide sequence ID" value="NZ_CP036262.1"/>
</dbReference>
<proteinExistence type="predicted"/>
<dbReference type="EC" id="3.4.14.12" evidence="6"/>
<feature type="domain" description="Dipeptidylpeptidase IV N-terminal" evidence="5">
    <location>
        <begin position="126"/>
        <end position="457"/>
    </location>
</feature>
<evidence type="ECO:0000256" key="1">
    <source>
        <dbReference type="ARBA" id="ARBA00022670"/>
    </source>
</evidence>
<dbReference type="Pfam" id="PF00326">
    <property type="entry name" value="Peptidase_S9"/>
    <property type="match status" value="1"/>
</dbReference>
<evidence type="ECO:0000256" key="2">
    <source>
        <dbReference type="ARBA" id="ARBA00022801"/>
    </source>
</evidence>
<sequence precursor="true">MKSNQLRIAIGAFACSVCCSMIVAQDANPAPPPNRQSATAPPLTVRSLFHPTDRFDYDGPDLAATKWVKIDGQTKLAIQRPTGWQLLNPASGKETLWSGEASIPNGLQRVDKGLVLFHPDAEAKWITRDASQWNHPTLSPDGQKIAFVEGNDLYLFEVQTGQRRRITDDGSATTLNGILDWSYQEEIYGRGNFRSLWWSPDSQRVAFLRLDISRLHTYTLADSDTPRGKVLTARYPKVGDPVPLAQLWVTDLTGNRTLIADPAAELEDIEQQEPLIVRVGWHPDSRHVVYQVTNRIQNWIELRQSSDLTDPTSSVGTTSKDLLRDESAAWVEVLGEPRWLPDGSFLWLSDQPVGRRRVWWVSANGDLRSAVSPADMDVRDIIGMTSDGKTVYVNGDAERGSVGQQIYRIQLKFDDLAGEPPSSLMEPITTEKGWHDAEISPDGLWMVDRFSTVSQPPRLDLVSLDVAANPNPSPRTLQKGYELTASQIPVKWLTIPSAAGQPLPAYLIRPTKTPATGLPVLVETYGGPQAPAAVDRWQGSRYLFRQMLAHRGIAVLVVDNRSSAGQGIADTWQIYRRVGEIELEDTLAAVDWLRKQDWVEKERIGLRGWSFGGFLTAYAMTHSDAFAAGVAGGSPTDWRNYDAIYTERYMDLPDENREGYEATSVNAAAQHLKGKLLLIHGELDDNVHPANTLQLSKALQMAGKTFDLMIYPGAAHAIRERHQEHHMMQMVTRFLEQHLKDKDKKSRSNDRR</sequence>
<dbReference type="InterPro" id="IPR029058">
    <property type="entry name" value="AB_hydrolase_fold"/>
</dbReference>
<dbReference type="PANTHER" id="PTHR11731:SF193">
    <property type="entry name" value="DIPEPTIDYL PEPTIDASE 9"/>
    <property type="match status" value="1"/>
</dbReference>
<keyword evidence="3" id="KW-0732">Signal</keyword>
<accession>A0A517MDK8</accession>
<dbReference type="KEGG" id="rml:FF011L_16210"/>
<dbReference type="GO" id="GO:0004252">
    <property type="term" value="F:serine-type endopeptidase activity"/>
    <property type="evidence" value="ECO:0007669"/>
    <property type="project" value="InterPro"/>
</dbReference>
<dbReference type="InterPro" id="IPR002469">
    <property type="entry name" value="Peptidase_S9B_N"/>
</dbReference>
<dbReference type="OrthoDB" id="108903at2"/>
<keyword evidence="2 6" id="KW-0378">Hydrolase</keyword>
<dbReference type="Gene3D" id="3.40.50.1820">
    <property type="entry name" value="alpha/beta hydrolase"/>
    <property type="match status" value="1"/>
</dbReference>
<dbReference type="AlphaFoldDB" id="A0A517MDK8"/>
<keyword evidence="7" id="KW-1185">Reference proteome</keyword>
<evidence type="ECO:0000313" key="7">
    <source>
        <dbReference type="Proteomes" id="UP000320672"/>
    </source>
</evidence>
<feature type="domain" description="Peptidase S9 prolyl oligopeptidase catalytic" evidence="4">
    <location>
        <begin position="546"/>
        <end position="741"/>
    </location>
</feature>
<dbReference type="SUPFAM" id="SSF53474">
    <property type="entry name" value="alpha/beta-Hydrolases"/>
    <property type="match status" value="1"/>
</dbReference>
<organism evidence="6 7">
    <name type="scientific">Roseimaritima multifibrata</name>
    <dbReference type="NCBI Taxonomy" id="1930274"/>
    <lineage>
        <taxon>Bacteria</taxon>
        <taxon>Pseudomonadati</taxon>
        <taxon>Planctomycetota</taxon>
        <taxon>Planctomycetia</taxon>
        <taxon>Pirellulales</taxon>
        <taxon>Pirellulaceae</taxon>
        <taxon>Roseimaritima</taxon>
    </lineage>
</organism>
<dbReference type="Gene3D" id="2.140.10.30">
    <property type="entry name" value="Dipeptidylpeptidase IV, N-terminal domain"/>
    <property type="match status" value="1"/>
</dbReference>
<dbReference type="InterPro" id="IPR002471">
    <property type="entry name" value="Pept_S9_AS"/>
</dbReference>
<dbReference type="PROSITE" id="PS00708">
    <property type="entry name" value="PRO_ENDOPEP_SER"/>
    <property type="match status" value="1"/>
</dbReference>
<reference evidence="6 7" key="1">
    <citation type="submission" date="2019-02" db="EMBL/GenBank/DDBJ databases">
        <title>Deep-cultivation of Planctomycetes and their phenomic and genomic characterization uncovers novel biology.</title>
        <authorList>
            <person name="Wiegand S."/>
            <person name="Jogler M."/>
            <person name="Boedeker C."/>
            <person name="Pinto D."/>
            <person name="Vollmers J."/>
            <person name="Rivas-Marin E."/>
            <person name="Kohn T."/>
            <person name="Peeters S.H."/>
            <person name="Heuer A."/>
            <person name="Rast P."/>
            <person name="Oberbeckmann S."/>
            <person name="Bunk B."/>
            <person name="Jeske O."/>
            <person name="Meyerdierks A."/>
            <person name="Storesund J.E."/>
            <person name="Kallscheuer N."/>
            <person name="Luecker S."/>
            <person name="Lage O.M."/>
            <person name="Pohl T."/>
            <person name="Merkel B.J."/>
            <person name="Hornburger P."/>
            <person name="Mueller R.-W."/>
            <person name="Bruemmer F."/>
            <person name="Labrenz M."/>
            <person name="Spormann A.M."/>
            <person name="Op den Camp H."/>
            <person name="Overmann J."/>
            <person name="Amann R."/>
            <person name="Jetten M.S.M."/>
            <person name="Mascher T."/>
            <person name="Medema M.H."/>
            <person name="Devos D.P."/>
            <person name="Kaster A.-K."/>
            <person name="Ovreas L."/>
            <person name="Rohde M."/>
            <person name="Galperin M.Y."/>
            <person name="Jogler C."/>
        </authorList>
    </citation>
    <scope>NUCLEOTIDE SEQUENCE [LARGE SCALE GENOMIC DNA]</scope>
    <source>
        <strain evidence="6 7">FF011L</strain>
    </source>
</reference>
<dbReference type="Pfam" id="PF00930">
    <property type="entry name" value="DPPIV_N"/>
    <property type="match status" value="1"/>
</dbReference>
<feature type="chain" id="PRO_5021856547" evidence="3">
    <location>
        <begin position="25"/>
        <end position="752"/>
    </location>
</feature>
<evidence type="ECO:0000259" key="4">
    <source>
        <dbReference type="Pfam" id="PF00326"/>
    </source>
</evidence>
<protein>
    <submittedName>
        <fullName evidence="6">Prolyl tripeptidyl peptidase</fullName>
        <ecNumber evidence="6">3.4.14.12</ecNumber>
    </submittedName>
</protein>